<dbReference type="InterPro" id="IPR001079">
    <property type="entry name" value="Galectin_CRD"/>
</dbReference>
<reference evidence="4" key="2">
    <citation type="submission" date="2025-09" db="UniProtKB">
        <authorList>
            <consortium name="Ensembl"/>
        </authorList>
    </citation>
    <scope>IDENTIFICATION</scope>
</reference>
<keyword evidence="5" id="KW-1185">Reference proteome</keyword>
<evidence type="ECO:0000256" key="1">
    <source>
        <dbReference type="ARBA" id="ARBA00022734"/>
    </source>
</evidence>
<evidence type="ECO:0000313" key="5">
    <source>
        <dbReference type="Proteomes" id="UP000261520"/>
    </source>
</evidence>
<dbReference type="InterPro" id="IPR013320">
    <property type="entry name" value="ConA-like_dom_sf"/>
</dbReference>
<dbReference type="PROSITE" id="PS51304">
    <property type="entry name" value="GALECTIN"/>
    <property type="match status" value="1"/>
</dbReference>
<protein>
    <recommendedName>
        <fullName evidence="2">Galectin</fullName>
    </recommendedName>
</protein>
<dbReference type="GO" id="GO:0016936">
    <property type="term" value="F:galactoside binding"/>
    <property type="evidence" value="ECO:0007669"/>
    <property type="project" value="TreeGrafter"/>
</dbReference>
<dbReference type="PANTHER" id="PTHR11346">
    <property type="entry name" value="GALECTIN"/>
    <property type="match status" value="1"/>
</dbReference>
<dbReference type="SMART" id="SM00908">
    <property type="entry name" value="Gal-bind_lectin"/>
    <property type="match status" value="1"/>
</dbReference>
<keyword evidence="1 2" id="KW-0430">Lectin</keyword>
<dbReference type="Proteomes" id="UP000261520">
    <property type="component" value="Unplaced"/>
</dbReference>
<dbReference type="FunFam" id="2.60.120.200:FF:000021">
    <property type="entry name" value="Galectin"/>
    <property type="match status" value="1"/>
</dbReference>
<evidence type="ECO:0000313" key="4">
    <source>
        <dbReference type="Ensembl" id="ENSPMGP00000027839.1"/>
    </source>
</evidence>
<evidence type="ECO:0000256" key="2">
    <source>
        <dbReference type="RuleBase" id="RU102079"/>
    </source>
</evidence>
<dbReference type="AlphaFoldDB" id="A0A3B4BE61"/>
<dbReference type="CDD" id="cd00070">
    <property type="entry name" value="GLECT"/>
    <property type="match status" value="1"/>
</dbReference>
<dbReference type="PANTHER" id="PTHR11346:SF112">
    <property type="entry name" value="GALECTIN"/>
    <property type="match status" value="1"/>
</dbReference>
<dbReference type="Gene3D" id="2.60.120.200">
    <property type="match status" value="1"/>
</dbReference>
<reference evidence="4" key="1">
    <citation type="submission" date="2025-08" db="UniProtKB">
        <authorList>
            <consortium name="Ensembl"/>
        </authorList>
    </citation>
    <scope>IDENTIFICATION</scope>
</reference>
<dbReference type="Ensembl" id="ENSPMGT00000029652.1">
    <property type="protein sequence ID" value="ENSPMGP00000027839.1"/>
    <property type="gene ID" value="ENSPMGG00000022457.1"/>
</dbReference>
<evidence type="ECO:0000259" key="3">
    <source>
        <dbReference type="PROSITE" id="PS51304"/>
    </source>
</evidence>
<proteinExistence type="predicted"/>
<sequence>MSFKVGQTLTLVGTAKADATNFAVNIGPDEKDVTMHINPRFDAHGDQNVVVCNSYQGGVWCAEQRETSFPFTVGGEFKISITFNPAEFLVVLPDGSSFTFPNRMGLEKYSVVNVDGDARITTIEIK</sequence>
<dbReference type="Pfam" id="PF00337">
    <property type="entry name" value="Gal-bind_lectin"/>
    <property type="match status" value="1"/>
</dbReference>
<accession>A0A3B4BE61</accession>
<dbReference type="InterPro" id="IPR044156">
    <property type="entry name" value="Galectin-like"/>
</dbReference>
<dbReference type="STRING" id="409849.ENSPMGP00000027839"/>
<feature type="domain" description="Galectin" evidence="3">
    <location>
        <begin position="1"/>
        <end position="126"/>
    </location>
</feature>
<dbReference type="GO" id="GO:0030246">
    <property type="term" value="F:carbohydrate binding"/>
    <property type="evidence" value="ECO:0007669"/>
    <property type="project" value="UniProtKB-UniRule"/>
</dbReference>
<dbReference type="SUPFAM" id="SSF49899">
    <property type="entry name" value="Concanavalin A-like lectins/glucanases"/>
    <property type="match status" value="1"/>
</dbReference>
<dbReference type="SMART" id="SM00276">
    <property type="entry name" value="GLECT"/>
    <property type="match status" value="1"/>
</dbReference>
<dbReference type="GO" id="GO:0043236">
    <property type="term" value="F:laminin binding"/>
    <property type="evidence" value="ECO:0007669"/>
    <property type="project" value="TreeGrafter"/>
</dbReference>
<dbReference type="GO" id="GO:0005615">
    <property type="term" value="C:extracellular space"/>
    <property type="evidence" value="ECO:0007669"/>
    <property type="project" value="TreeGrafter"/>
</dbReference>
<name>A0A3B4BE61_9GOBI</name>
<organism evidence="4 5">
    <name type="scientific">Periophthalmus magnuspinnatus</name>
    <dbReference type="NCBI Taxonomy" id="409849"/>
    <lineage>
        <taxon>Eukaryota</taxon>
        <taxon>Metazoa</taxon>
        <taxon>Chordata</taxon>
        <taxon>Craniata</taxon>
        <taxon>Vertebrata</taxon>
        <taxon>Euteleostomi</taxon>
        <taxon>Actinopterygii</taxon>
        <taxon>Neopterygii</taxon>
        <taxon>Teleostei</taxon>
        <taxon>Neoteleostei</taxon>
        <taxon>Acanthomorphata</taxon>
        <taxon>Gobiaria</taxon>
        <taxon>Gobiiformes</taxon>
        <taxon>Gobioidei</taxon>
        <taxon>Gobiidae</taxon>
        <taxon>Oxudercinae</taxon>
        <taxon>Periophthalmus</taxon>
    </lineage>
</organism>